<keyword evidence="2" id="KW-1185">Reference proteome</keyword>
<name>A0AAP9JB78_LEULA</name>
<reference evidence="1 2" key="1">
    <citation type="submission" date="2019-06" db="EMBL/GenBank/DDBJ databases">
        <title>Genome analyses of bacteria isolated from kimchi.</title>
        <authorList>
            <person name="Lee S."/>
            <person name="Ahn S."/>
            <person name="Roh S."/>
        </authorList>
    </citation>
    <scope>NUCLEOTIDE SEQUENCE [LARGE SCALE GENOMIC DNA]</scope>
    <source>
        <strain evidence="1 2">CBA3625</strain>
    </source>
</reference>
<accession>A0AAP9JB78</accession>
<dbReference type="EMBL" id="CP042387">
    <property type="protein sequence ID" value="QEA44859.1"/>
    <property type="molecule type" value="Genomic_DNA"/>
</dbReference>
<protein>
    <submittedName>
        <fullName evidence="1">Uncharacterized protein</fullName>
    </submittedName>
</protein>
<dbReference type="Proteomes" id="UP000321298">
    <property type="component" value="Chromosome"/>
</dbReference>
<proteinExistence type="predicted"/>
<sequence length="87" mass="9874">MDYSKKTIMFDEAAAQKQMANAFGKNRNESEKEVKLSPDFEVPSAKQQYSRKTPVTYTVHPDIKTGIDQLAKKQGFRSTSAFVEKIL</sequence>
<organism evidence="1 2">
    <name type="scientific">Leuconostoc lactis</name>
    <dbReference type="NCBI Taxonomy" id="1246"/>
    <lineage>
        <taxon>Bacteria</taxon>
        <taxon>Bacillati</taxon>
        <taxon>Bacillota</taxon>
        <taxon>Bacilli</taxon>
        <taxon>Lactobacillales</taxon>
        <taxon>Lactobacillaceae</taxon>
        <taxon>Leuconostoc</taxon>
    </lineage>
</organism>
<gene>
    <name evidence="1" type="ORF">FGL83_07685</name>
</gene>
<evidence type="ECO:0000313" key="2">
    <source>
        <dbReference type="Proteomes" id="UP000321298"/>
    </source>
</evidence>
<evidence type="ECO:0000313" key="1">
    <source>
        <dbReference type="EMBL" id="QEA44859.1"/>
    </source>
</evidence>
<dbReference type="AlphaFoldDB" id="A0AAP9JB78"/>